<dbReference type="InterPro" id="IPR008011">
    <property type="entry name" value="Complex1_LYR_dom"/>
</dbReference>
<feature type="compositionally biased region" description="Basic residues" evidence="2">
    <location>
        <begin position="377"/>
        <end position="386"/>
    </location>
</feature>
<feature type="compositionally biased region" description="Acidic residues" evidence="2">
    <location>
        <begin position="422"/>
        <end position="443"/>
    </location>
</feature>
<dbReference type="GeneID" id="81430764"/>
<feature type="compositionally biased region" description="Low complexity" evidence="2">
    <location>
        <begin position="715"/>
        <end position="736"/>
    </location>
</feature>
<accession>A0A9W9HRA9</accession>
<dbReference type="AlphaFoldDB" id="A0A9W9HRA9"/>
<keyword evidence="5" id="KW-1185">Reference proteome</keyword>
<dbReference type="PANTHER" id="PTHR13166:SF7">
    <property type="entry name" value="LYR MOTIF-CONTAINING PROTEIN 4"/>
    <property type="match status" value="1"/>
</dbReference>
<comment type="caution">
    <text evidence="4">The sequence shown here is derived from an EMBL/GenBank/DDBJ whole genome shotgun (WGS) entry which is preliminary data.</text>
</comment>
<dbReference type="RefSeq" id="XP_056539294.1">
    <property type="nucleotide sequence ID" value="XM_056691588.1"/>
</dbReference>
<reference evidence="4" key="1">
    <citation type="submission" date="2022-11" db="EMBL/GenBank/DDBJ databases">
        <authorList>
            <person name="Petersen C."/>
        </authorList>
    </citation>
    <scope>NUCLEOTIDE SEQUENCE</scope>
    <source>
        <strain evidence="4">IBT 26290</strain>
    </source>
</reference>
<dbReference type="EMBL" id="JAPQKN010000007">
    <property type="protein sequence ID" value="KAJ5152986.1"/>
    <property type="molecule type" value="Genomic_DNA"/>
</dbReference>
<feature type="compositionally biased region" description="Low complexity" evidence="2">
    <location>
        <begin position="751"/>
        <end position="773"/>
    </location>
</feature>
<organism evidence="4 5">
    <name type="scientific">Penicillium canariense</name>
    <dbReference type="NCBI Taxonomy" id="189055"/>
    <lineage>
        <taxon>Eukaryota</taxon>
        <taxon>Fungi</taxon>
        <taxon>Dikarya</taxon>
        <taxon>Ascomycota</taxon>
        <taxon>Pezizomycotina</taxon>
        <taxon>Eurotiomycetes</taxon>
        <taxon>Eurotiomycetidae</taxon>
        <taxon>Eurotiales</taxon>
        <taxon>Aspergillaceae</taxon>
        <taxon>Penicillium</taxon>
    </lineage>
</organism>
<dbReference type="OrthoDB" id="275715at2759"/>
<dbReference type="Proteomes" id="UP001149163">
    <property type="component" value="Unassembled WGS sequence"/>
</dbReference>
<protein>
    <submittedName>
        <fullName evidence="4">LYR family protein</fullName>
    </submittedName>
</protein>
<evidence type="ECO:0000256" key="1">
    <source>
        <dbReference type="ARBA" id="ARBA00009508"/>
    </source>
</evidence>
<feature type="compositionally biased region" description="Low complexity" evidence="2">
    <location>
        <begin position="518"/>
        <end position="530"/>
    </location>
</feature>
<dbReference type="CDD" id="cd20264">
    <property type="entry name" value="Complex1_LYR_LYRM4"/>
    <property type="match status" value="1"/>
</dbReference>
<name>A0A9W9HRA9_9EURO</name>
<feature type="compositionally biased region" description="Low complexity" evidence="2">
    <location>
        <begin position="390"/>
        <end position="405"/>
    </location>
</feature>
<dbReference type="InterPro" id="IPR051522">
    <property type="entry name" value="ISC_assembly_LYR"/>
</dbReference>
<dbReference type="GO" id="GO:0005739">
    <property type="term" value="C:mitochondrion"/>
    <property type="evidence" value="ECO:0007669"/>
    <property type="project" value="TreeGrafter"/>
</dbReference>
<feature type="compositionally biased region" description="Low complexity" evidence="2">
    <location>
        <begin position="640"/>
        <end position="653"/>
    </location>
</feature>
<dbReference type="PANTHER" id="PTHR13166">
    <property type="entry name" value="PROTEIN C6ORF149"/>
    <property type="match status" value="1"/>
</dbReference>
<sequence length="812" mass="86945">MSVASLHRDTAFQVRSLFRSLLRQSNQFSNYNFRDYARRKTRDSFRAHKDESEERRIQELIQDGLQSLRLLKRQTVISQFYQLDKLVVEGQKTGKETGDHGGIVRQKDTGGLETAVLLIMPSTFRASRSGRHLDNGANRSRTGQIDHDVFEGLPVRRWSRQPHTVSQAPKGEESEICVQGPGGTTALPELPMPRDSQLLPAMSRALLRAARAGCIYIRPSGRAAEEEKEEATDAEDQNAATVHLADRSFISRKWTTLPKHMEPPEVEFLAKRRPGLSSLYGTSVEAGGAIPGPMRKTKIKRTDPETGNISIYEVWVPEGHHIEGEITGDVQMIAEQSEVPVKAEAPAPGTVVEGVGVVNAEGVVVAEAGSASVMTPPKRRPPPPKRKGADAAAVHGVAPAHGAVDGAKEGEESRQVSNDQSGQEEDDDEGEEGDESDEGDESMVDAKTPETPQAPPSFESAEEPAVETPADQSKDVEMADAILETQAPVSEPVVAGQEPLLQPPTGPAIMQAETPQMDADVSASASASVTPAPPAEPTAEDTKESSEQPVESAPTERITPAFESTEEPLPKEESQAPEPVIEMQQAQELADITPSEVKPEPGPQPAEESVPAPSTVSPEEPIEETPSEPAKQPEPEQPAEEVPATQPEPVVEESAQPSTNEQTPDREPVHAPEPTKGLSTLEPAPVPRETKEDIEMGEAPPAEESATRQSPVKRASPAPAAPVEPEIEPTTTEGNEPPTPEPSEPVLAETAPAAEPQSEELPASASASAPGPEDVLTEAAPAPEPLMASESKSESESEEKKDEQEPAPPESA</sequence>
<feature type="domain" description="Complex 1 LYR protein" evidence="3">
    <location>
        <begin position="13"/>
        <end position="68"/>
    </location>
</feature>
<evidence type="ECO:0000256" key="2">
    <source>
        <dbReference type="SAM" id="MobiDB-lite"/>
    </source>
</evidence>
<comment type="similarity">
    <text evidence="1">Belongs to the complex I LYR family.</text>
</comment>
<feature type="compositionally biased region" description="Basic and acidic residues" evidence="2">
    <location>
        <begin position="791"/>
        <end position="804"/>
    </location>
</feature>
<dbReference type="GO" id="GO:0016226">
    <property type="term" value="P:iron-sulfur cluster assembly"/>
    <property type="evidence" value="ECO:0007669"/>
    <property type="project" value="InterPro"/>
</dbReference>
<reference evidence="4" key="2">
    <citation type="journal article" date="2023" name="IMA Fungus">
        <title>Comparative genomic study of the Penicillium genus elucidates a diverse pangenome and 15 lateral gene transfer events.</title>
        <authorList>
            <person name="Petersen C."/>
            <person name="Sorensen T."/>
            <person name="Nielsen M.R."/>
            <person name="Sondergaard T.E."/>
            <person name="Sorensen J.L."/>
            <person name="Fitzpatrick D.A."/>
            <person name="Frisvad J.C."/>
            <person name="Nielsen K.L."/>
        </authorList>
    </citation>
    <scope>NUCLEOTIDE SEQUENCE</scope>
    <source>
        <strain evidence="4">IBT 26290</strain>
    </source>
</reference>
<evidence type="ECO:0000313" key="4">
    <source>
        <dbReference type="EMBL" id="KAJ5152986.1"/>
    </source>
</evidence>
<feature type="region of interest" description="Disordered" evidence="2">
    <location>
        <begin position="371"/>
        <end position="812"/>
    </location>
</feature>
<dbReference type="InterPro" id="IPR045297">
    <property type="entry name" value="Complex1_LYR_LYRM4"/>
</dbReference>
<proteinExistence type="inferred from homology"/>
<dbReference type="Pfam" id="PF05347">
    <property type="entry name" value="Complex1_LYR"/>
    <property type="match status" value="1"/>
</dbReference>
<evidence type="ECO:0000259" key="3">
    <source>
        <dbReference type="Pfam" id="PF05347"/>
    </source>
</evidence>
<gene>
    <name evidence="4" type="ORF">N7482_009464</name>
</gene>
<dbReference type="GO" id="GO:1990221">
    <property type="term" value="C:L-cysteine desulfurase complex"/>
    <property type="evidence" value="ECO:0007669"/>
    <property type="project" value="TreeGrafter"/>
</dbReference>
<evidence type="ECO:0000313" key="5">
    <source>
        <dbReference type="Proteomes" id="UP001149163"/>
    </source>
</evidence>